<comment type="caution">
    <text evidence="2">The sequence shown here is derived from an EMBL/GenBank/DDBJ whole genome shotgun (WGS) entry which is preliminary data.</text>
</comment>
<sequence>MRPDQVTDRPGGPHGVDQRVADDPVAVDTDHHRHGVPGGVEEFLGGRDADHRRHPPVVRGG</sequence>
<dbReference type="EMBL" id="VSSQ01021732">
    <property type="protein sequence ID" value="MPM67504.1"/>
    <property type="molecule type" value="Genomic_DNA"/>
</dbReference>
<gene>
    <name evidence="2" type="ORF">SDC9_114427</name>
</gene>
<proteinExistence type="predicted"/>
<dbReference type="AlphaFoldDB" id="A0A645C0K2"/>
<accession>A0A645C0K2</accession>
<feature type="region of interest" description="Disordered" evidence="1">
    <location>
        <begin position="1"/>
        <end position="61"/>
    </location>
</feature>
<organism evidence="2">
    <name type="scientific">bioreactor metagenome</name>
    <dbReference type="NCBI Taxonomy" id="1076179"/>
    <lineage>
        <taxon>unclassified sequences</taxon>
        <taxon>metagenomes</taxon>
        <taxon>ecological metagenomes</taxon>
    </lineage>
</organism>
<reference evidence="2" key="1">
    <citation type="submission" date="2019-08" db="EMBL/GenBank/DDBJ databases">
        <authorList>
            <person name="Kucharzyk K."/>
            <person name="Murdoch R.W."/>
            <person name="Higgins S."/>
            <person name="Loffler F."/>
        </authorList>
    </citation>
    <scope>NUCLEOTIDE SEQUENCE</scope>
</reference>
<evidence type="ECO:0000313" key="2">
    <source>
        <dbReference type="EMBL" id="MPM67504.1"/>
    </source>
</evidence>
<protein>
    <submittedName>
        <fullName evidence="2">Uncharacterized protein</fullName>
    </submittedName>
</protein>
<evidence type="ECO:0000256" key="1">
    <source>
        <dbReference type="SAM" id="MobiDB-lite"/>
    </source>
</evidence>
<feature type="compositionally biased region" description="Basic residues" evidence="1">
    <location>
        <begin position="52"/>
        <end position="61"/>
    </location>
</feature>
<name>A0A645C0K2_9ZZZZ</name>